<name>A0A562UWQ6_9SPHN</name>
<reference evidence="1 2" key="1">
    <citation type="submission" date="2019-07" db="EMBL/GenBank/DDBJ databases">
        <title>Genomic Encyclopedia of Archaeal and Bacterial Type Strains, Phase II (KMG-II): from individual species to whole genera.</title>
        <authorList>
            <person name="Goeker M."/>
        </authorList>
    </citation>
    <scope>NUCLEOTIDE SEQUENCE [LARGE SCALE GENOMIC DNA]</scope>
    <source>
        <strain evidence="1 2">ATCC BAA-2084</strain>
    </source>
</reference>
<dbReference type="InterPro" id="IPR050238">
    <property type="entry name" value="DNA_Rep/Repair_Clamp_Loader"/>
</dbReference>
<dbReference type="OrthoDB" id="9811073at2"/>
<evidence type="ECO:0000313" key="2">
    <source>
        <dbReference type="Proteomes" id="UP000320547"/>
    </source>
</evidence>
<dbReference type="PANTHER" id="PTHR11669">
    <property type="entry name" value="REPLICATION FACTOR C / DNA POLYMERASE III GAMMA-TAU SUBUNIT"/>
    <property type="match status" value="1"/>
</dbReference>
<proteinExistence type="predicted"/>
<sequence length="314" mass="34332">MEWPNHTDAWREWRDAAAGRRMHHGWILAGKEGLGKHDFALTAAKELVAEEGVQQPKGDHPDILILTHLPKDKSEEKKRDEGKPYEVKRNIAVDQIRMMQQRLTTRPTLGSRRVVIIYPADDMERPASNALLKSLEEPPQGTFFLLVTHRPAGLLPTIRSRCRVLRFPLLSRDRIAEHLGVSDPSDPAIAFAGGSLGAAMRFSEMKLGPVAQVMQKLVTMSDPGMALRSELTAAIGARPSRERIQAVIELGRTILAKQVADAPAQKRTAIIDAHSALVELAAKAPTYNFDNGLLVGEIASLLASAGAASEPAYG</sequence>
<dbReference type="EMBL" id="VLLK01000001">
    <property type="protein sequence ID" value="TWJ10055.1"/>
    <property type="molecule type" value="Genomic_DNA"/>
</dbReference>
<dbReference type="InterPro" id="IPR027417">
    <property type="entry name" value="P-loop_NTPase"/>
</dbReference>
<dbReference type="Pfam" id="PF13177">
    <property type="entry name" value="DNA_pol3_delta2"/>
    <property type="match status" value="1"/>
</dbReference>
<keyword evidence="2" id="KW-1185">Reference proteome</keyword>
<protein>
    <submittedName>
        <fullName evidence="1">DNA polymerase III, delta prime subunit</fullName>
    </submittedName>
</protein>
<comment type="caution">
    <text evidence="1">The sequence shown here is derived from an EMBL/GenBank/DDBJ whole genome shotgun (WGS) entry which is preliminary data.</text>
</comment>
<dbReference type="GO" id="GO:0009360">
    <property type="term" value="C:DNA polymerase III complex"/>
    <property type="evidence" value="ECO:0007669"/>
    <property type="project" value="TreeGrafter"/>
</dbReference>
<dbReference type="SUPFAM" id="SSF52540">
    <property type="entry name" value="P-loop containing nucleoside triphosphate hydrolases"/>
    <property type="match status" value="1"/>
</dbReference>
<dbReference type="Gene3D" id="3.40.50.300">
    <property type="entry name" value="P-loop containing nucleotide triphosphate hydrolases"/>
    <property type="match status" value="1"/>
</dbReference>
<dbReference type="PANTHER" id="PTHR11669:SF8">
    <property type="entry name" value="DNA POLYMERASE III SUBUNIT DELTA"/>
    <property type="match status" value="1"/>
</dbReference>
<accession>A0A562UWQ6</accession>
<dbReference type="GO" id="GO:0006261">
    <property type="term" value="P:DNA-templated DNA replication"/>
    <property type="evidence" value="ECO:0007669"/>
    <property type="project" value="TreeGrafter"/>
</dbReference>
<dbReference type="STRING" id="476157.GCA_001663155_01643"/>
<dbReference type="AlphaFoldDB" id="A0A562UWQ6"/>
<dbReference type="RefSeq" id="WP_067599670.1">
    <property type="nucleotide sequence ID" value="NZ_CP015963.1"/>
</dbReference>
<evidence type="ECO:0000313" key="1">
    <source>
        <dbReference type="EMBL" id="TWJ10055.1"/>
    </source>
</evidence>
<dbReference type="Proteomes" id="UP000320547">
    <property type="component" value="Unassembled WGS sequence"/>
</dbReference>
<gene>
    <name evidence="1" type="ORF">JN10_1713</name>
</gene>
<organism evidence="1 2">
    <name type="scientific">Altererythrobacter ishigakiensis</name>
    <dbReference type="NCBI Taxonomy" id="476157"/>
    <lineage>
        <taxon>Bacteria</taxon>
        <taxon>Pseudomonadati</taxon>
        <taxon>Pseudomonadota</taxon>
        <taxon>Alphaproteobacteria</taxon>
        <taxon>Sphingomonadales</taxon>
        <taxon>Erythrobacteraceae</taxon>
        <taxon>Altererythrobacter</taxon>
    </lineage>
</organism>